<comment type="caution">
    <text evidence="1">The sequence shown here is derived from an EMBL/GenBank/DDBJ whole genome shotgun (WGS) entry which is preliminary data.</text>
</comment>
<dbReference type="AlphaFoldDB" id="A0A701UMQ5"/>
<protein>
    <submittedName>
        <fullName evidence="1">Uncharacterized protein</fullName>
    </submittedName>
</protein>
<name>A0A701UMQ5_SALER</name>
<accession>A0A701UMQ5</accession>
<organism evidence="1">
    <name type="scientific">Salmonella enterica subsp. salamae serovar 47:b:1,5</name>
    <dbReference type="NCBI Taxonomy" id="1967619"/>
    <lineage>
        <taxon>Bacteria</taxon>
        <taxon>Pseudomonadati</taxon>
        <taxon>Pseudomonadota</taxon>
        <taxon>Gammaproteobacteria</taxon>
        <taxon>Enterobacterales</taxon>
        <taxon>Enterobacteriaceae</taxon>
        <taxon>Salmonella</taxon>
    </lineage>
</organism>
<reference evidence="1" key="2">
    <citation type="submission" date="2018-07" db="EMBL/GenBank/DDBJ databases">
        <authorList>
            <consortium name="NCBI Pathogen Detection Project"/>
        </authorList>
    </citation>
    <scope>NUCLEOTIDE SEQUENCE</scope>
    <source>
        <strain evidence="1">3940-62</strain>
    </source>
</reference>
<reference evidence="1" key="1">
    <citation type="journal article" date="2018" name="Genome Biol.">
        <title>SKESA: strategic k-mer extension for scrupulous assemblies.</title>
        <authorList>
            <person name="Souvorov A."/>
            <person name="Agarwala R."/>
            <person name="Lipman D.J."/>
        </authorList>
    </citation>
    <scope>NUCLEOTIDE SEQUENCE</scope>
    <source>
        <strain evidence="1">3940-62</strain>
    </source>
</reference>
<evidence type="ECO:0000313" key="1">
    <source>
        <dbReference type="EMBL" id="HAC6516418.1"/>
    </source>
</evidence>
<sequence>MHDIRLLTMYLMDQHNKLIPCFFHLGIGVIEKDILHKINKINSIDSKSTFFRYPKTGDHIQDMRKSSVRQKSTEDIINSMNKKEGKYVKALLLVDDEDNIVDSFDIDVDVFPDLNKNLIYLCDYFHDLHAAYRWGICDGR</sequence>
<gene>
    <name evidence="1" type="ORF">G0C45_18800</name>
</gene>
<dbReference type="EMBL" id="DAAMGA010000013">
    <property type="protein sequence ID" value="HAC6516418.1"/>
    <property type="molecule type" value="Genomic_DNA"/>
</dbReference>
<proteinExistence type="predicted"/>